<sequence>MGNRVDRVGAGAAALAALHPLDYDPENKWDFAAGYGNYSGANAVAIGAFYRPNENQMFSISGSFGGGENMVNAGISVKVGEGTGISTSKVAMANEIKNLKIANEKVQQENKEMKN</sequence>
<dbReference type="GO" id="GO:0009279">
    <property type="term" value="C:cell outer membrane"/>
    <property type="evidence" value="ECO:0007669"/>
    <property type="project" value="UniProtKB-SubCell"/>
</dbReference>
<evidence type="ECO:0000313" key="9">
    <source>
        <dbReference type="EMBL" id="ETI86350.1"/>
    </source>
</evidence>
<evidence type="ECO:0000259" key="8">
    <source>
        <dbReference type="Pfam" id="PF03895"/>
    </source>
</evidence>
<dbReference type="Gene3D" id="3.30.1300.30">
    <property type="entry name" value="GSPII I/J protein-like"/>
    <property type="match status" value="1"/>
</dbReference>
<dbReference type="Pfam" id="PF03895">
    <property type="entry name" value="YadA_anchor"/>
    <property type="match status" value="1"/>
</dbReference>
<keyword evidence="5" id="KW-0732">Signal</keyword>
<evidence type="ECO:0000256" key="1">
    <source>
        <dbReference type="ARBA" id="ARBA00004241"/>
    </source>
</evidence>
<evidence type="ECO:0000256" key="4">
    <source>
        <dbReference type="ARBA" id="ARBA00022692"/>
    </source>
</evidence>
<gene>
    <name evidence="9" type="ORF">Q612_NSC00309G0001</name>
</gene>
<evidence type="ECO:0000313" key="10">
    <source>
        <dbReference type="Proteomes" id="UP000018840"/>
    </source>
</evidence>
<protein>
    <submittedName>
        <fullName evidence="9">Outer membrane protein alpha</fullName>
    </submittedName>
</protein>
<evidence type="ECO:0000256" key="7">
    <source>
        <dbReference type="ARBA" id="ARBA00023237"/>
    </source>
</evidence>
<keyword evidence="4" id="KW-0812">Transmembrane</keyword>
<organism evidence="9 10">
    <name type="scientific">Negativicoccus succinicivorans DORA_17_25</name>
    <dbReference type="NCBI Taxonomy" id="1403945"/>
    <lineage>
        <taxon>Bacteria</taxon>
        <taxon>Bacillati</taxon>
        <taxon>Bacillota</taxon>
        <taxon>Negativicutes</taxon>
        <taxon>Veillonellales</taxon>
        <taxon>Veillonellaceae</taxon>
        <taxon>Negativicoccus</taxon>
    </lineage>
</organism>
<dbReference type="InterPro" id="IPR005594">
    <property type="entry name" value="YadA_C"/>
</dbReference>
<dbReference type="GO" id="GO:0009986">
    <property type="term" value="C:cell surface"/>
    <property type="evidence" value="ECO:0007669"/>
    <property type="project" value="UniProtKB-SubCell"/>
</dbReference>
<comment type="subcellular location">
    <subcellularLocation>
        <location evidence="2">Cell outer membrane</location>
    </subcellularLocation>
    <subcellularLocation>
        <location evidence="1">Cell surface</location>
    </subcellularLocation>
</comment>
<keyword evidence="7" id="KW-0998">Cell outer membrane</keyword>
<dbReference type="EMBL" id="AZMC01000309">
    <property type="protein sequence ID" value="ETI86350.1"/>
    <property type="molecule type" value="Genomic_DNA"/>
</dbReference>
<feature type="domain" description="Trimeric autotransporter adhesin YadA-like C-terminal membrane anchor" evidence="8">
    <location>
        <begin position="22"/>
        <end position="76"/>
    </location>
</feature>
<evidence type="ECO:0000256" key="2">
    <source>
        <dbReference type="ARBA" id="ARBA00004442"/>
    </source>
</evidence>
<evidence type="ECO:0000256" key="5">
    <source>
        <dbReference type="ARBA" id="ARBA00022729"/>
    </source>
</evidence>
<evidence type="ECO:0000256" key="3">
    <source>
        <dbReference type="ARBA" id="ARBA00022452"/>
    </source>
</evidence>
<dbReference type="InterPro" id="IPR045584">
    <property type="entry name" value="Pilin-like"/>
</dbReference>
<proteinExistence type="predicted"/>
<dbReference type="SUPFAM" id="SSF54523">
    <property type="entry name" value="Pili subunits"/>
    <property type="match status" value="1"/>
</dbReference>
<evidence type="ECO:0000256" key="6">
    <source>
        <dbReference type="ARBA" id="ARBA00023136"/>
    </source>
</evidence>
<comment type="caution">
    <text evidence="9">The sequence shown here is derived from an EMBL/GenBank/DDBJ whole genome shotgun (WGS) entry which is preliminary data.</text>
</comment>
<feature type="non-terminal residue" evidence="9">
    <location>
        <position position="115"/>
    </location>
</feature>
<reference evidence="9 10" key="1">
    <citation type="submission" date="2013-12" db="EMBL/GenBank/DDBJ databases">
        <title>A Varibaculum cambriense genome reconstructed from a premature infant gut community with otherwise low bacterial novelty that shifts toward anaerobic metabolism during the third week of life.</title>
        <authorList>
            <person name="Brown C.T."/>
            <person name="Sharon I."/>
            <person name="Thomas B.C."/>
            <person name="Castelle C.J."/>
            <person name="Morowitz M.J."/>
            <person name="Banfield J.F."/>
        </authorList>
    </citation>
    <scope>NUCLEOTIDE SEQUENCE [LARGE SCALE GENOMIC DNA]</scope>
    <source>
        <strain evidence="10">DORA_17_25</strain>
    </source>
</reference>
<keyword evidence="6" id="KW-0472">Membrane</keyword>
<dbReference type="Proteomes" id="UP000018840">
    <property type="component" value="Unassembled WGS sequence"/>
</dbReference>
<name>W1TYD9_9FIRM</name>
<keyword evidence="3" id="KW-1134">Transmembrane beta strand</keyword>
<accession>W1TYD9</accession>
<dbReference type="AlphaFoldDB" id="W1TYD9"/>